<dbReference type="SMART" id="SM00389">
    <property type="entry name" value="HOX"/>
    <property type="match status" value="1"/>
</dbReference>
<dbReference type="InterPro" id="IPR009057">
    <property type="entry name" value="Homeodomain-like_sf"/>
</dbReference>
<evidence type="ECO:0000256" key="4">
    <source>
        <dbReference type="ARBA" id="ARBA00023125"/>
    </source>
</evidence>
<evidence type="ECO:0000256" key="3">
    <source>
        <dbReference type="ARBA" id="ARBA00022473"/>
    </source>
</evidence>
<dbReference type="AlphaFoldDB" id="A0A816DJ72"/>
<dbReference type="PANTHER" id="PTHR24340">
    <property type="entry name" value="HOMEOBOX PROTEIN NKX"/>
    <property type="match status" value="1"/>
</dbReference>
<dbReference type="Gene3D" id="1.10.10.60">
    <property type="entry name" value="Homeodomain-like"/>
    <property type="match status" value="1"/>
</dbReference>
<keyword evidence="12" id="KW-1185">Reference proteome</keyword>
<keyword evidence="3" id="KW-0217">Developmental protein</keyword>
<evidence type="ECO:0000256" key="6">
    <source>
        <dbReference type="ARBA" id="ARBA00023242"/>
    </source>
</evidence>
<protein>
    <recommendedName>
        <fullName evidence="10">Homeobox domain-containing protein</fullName>
    </recommendedName>
</protein>
<evidence type="ECO:0000256" key="1">
    <source>
        <dbReference type="ARBA" id="ARBA00004123"/>
    </source>
</evidence>
<evidence type="ECO:0000313" key="12">
    <source>
        <dbReference type="Proteomes" id="UP000663828"/>
    </source>
</evidence>
<accession>A0A816DJ72</accession>
<dbReference type="FunFam" id="1.10.10.60:FF:000101">
    <property type="entry name" value="NK2 homeobox 8"/>
    <property type="match status" value="1"/>
</dbReference>
<dbReference type="GO" id="GO:0030154">
    <property type="term" value="P:cell differentiation"/>
    <property type="evidence" value="ECO:0007669"/>
    <property type="project" value="TreeGrafter"/>
</dbReference>
<feature type="region of interest" description="Disordered" evidence="9">
    <location>
        <begin position="202"/>
        <end position="241"/>
    </location>
</feature>
<feature type="DNA-binding region" description="Homeobox" evidence="7">
    <location>
        <begin position="108"/>
        <end position="167"/>
    </location>
</feature>
<dbReference type="GO" id="GO:0000978">
    <property type="term" value="F:RNA polymerase II cis-regulatory region sequence-specific DNA binding"/>
    <property type="evidence" value="ECO:0007669"/>
    <property type="project" value="TreeGrafter"/>
</dbReference>
<comment type="subcellular location">
    <subcellularLocation>
        <location evidence="1 7 8">Nucleus</location>
    </subcellularLocation>
</comment>
<dbReference type="GO" id="GO:0000981">
    <property type="term" value="F:DNA-binding transcription factor activity, RNA polymerase II-specific"/>
    <property type="evidence" value="ECO:0007669"/>
    <property type="project" value="InterPro"/>
</dbReference>
<feature type="domain" description="Homeobox" evidence="10">
    <location>
        <begin position="106"/>
        <end position="166"/>
    </location>
</feature>
<name>A0A816DJ72_ADIRI</name>
<dbReference type="Pfam" id="PF00046">
    <property type="entry name" value="Homeodomain"/>
    <property type="match status" value="1"/>
</dbReference>
<evidence type="ECO:0000256" key="8">
    <source>
        <dbReference type="RuleBase" id="RU000682"/>
    </source>
</evidence>
<dbReference type="PROSITE" id="PS00027">
    <property type="entry name" value="HOMEOBOX_1"/>
    <property type="match status" value="1"/>
</dbReference>
<dbReference type="PRINTS" id="PR00024">
    <property type="entry name" value="HOMEOBOX"/>
</dbReference>
<dbReference type="CDD" id="cd00086">
    <property type="entry name" value="homeodomain"/>
    <property type="match status" value="1"/>
</dbReference>
<reference evidence="11" key="1">
    <citation type="submission" date="2021-02" db="EMBL/GenBank/DDBJ databases">
        <authorList>
            <person name="Nowell W R."/>
        </authorList>
    </citation>
    <scope>NUCLEOTIDE SEQUENCE</scope>
</reference>
<dbReference type="InterPro" id="IPR020479">
    <property type="entry name" value="HD_metazoa"/>
</dbReference>
<proteinExistence type="inferred from homology"/>
<dbReference type="Proteomes" id="UP000663828">
    <property type="component" value="Unassembled WGS sequence"/>
</dbReference>
<keyword evidence="5 7" id="KW-0371">Homeobox</keyword>
<dbReference type="SUPFAM" id="SSF46689">
    <property type="entry name" value="Homeodomain-like"/>
    <property type="match status" value="1"/>
</dbReference>
<keyword evidence="4 7" id="KW-0238">DNA-binding</keyword>
<gene>
    <name evidence="11" type="ORF">XAT740_LOCUS52300</name>
</gene>
<dbReference type="GO" id="GO:0005634">
    <property type="term" value="C:nucleus"/>
    <property type="evidence" value="ECO:0007669"/>
    <property type="project" value="UniProtKB-SubCell"/>
</dbReference>
<evidence type="ECO:0000256" key="2">
    <source>
        <dbReference type="ARBA" id="ARBA00005661"/>
    </source>
</evidence>
<evidence type="ECO:0000313" key="11">
    <source>
        <dbReference type="EMBL" id="CAF1634950.1"/>
    </source>
</evidence>
<sequence>MKNFSVQYLLSHTEEKKDVIPSIITAATIAPSASNTINVNSSDDIEDDNHSSASSLFYDSSNEDDDEQQQVSNQNLVDSGTTSEDSQTSKYLQQERNNITHHHETSKRRKRRVLFTKQQTFELERRFRQQRYLSAPEREHLASAINLSATQVKIWFQNHRYKMKRSRLDKNLIDTTMSSPRRVAVPVLIRNGRPCHQQRFPLPSSSSTVVPTQHLHGQPTTNSNNSLVVASSSSPSCKNDTPPNLLFNDRQHLKCDNIDLFQQFLLSQWALSKKLFFPTTT</sequence>
<keyword evidence="6 7" id="KW-0539">Nucleus</keyword>
<dbReference type="InterPro" id="IPR050394">
    <property type="entry name" value="Homeobox_NK-like"/>
</dbReference>
<evidence type="ECO:0000256" key="9">
    <source>
        <dbReference type="SAM" id="MobiDB-lite"/>
    </source>
</evidence>
<dbReference type="PANTHER" id="PTHR24340:SF41">
    <property type="entry name" value="MUSCLE-SPECIFIC HOMEOBOX PROTEIN TINMAN-RELATED"/>
    <property type="match status" value="1"/>
</dbReference>
<organism evidence="11 12">
    <name type="scientific">Adineta ricciae</name>
    <name type="common">Rotifer</name>
    <dbReference type="NCBI Taxonomy" id="249248"/>
    <lineage>
        <taxon>Eukaryota</taxon>
        <taxon>Metazoa</taxon>
        <taxon>Spiralia</taxon>
        <taxon>Gnathifera</taxon>
        <taxon>Rotifera</taxon>
        <taxon>Eurotatoria</taxon>
        <taxon>Bdelloidea</taxon>
        <taxon>Adinetida</taxon>
        <taxon>Adinetidae</taxon>
        <taxon>Adineta</taxon>
    </lineage>
</organism>
<feature type="compositionally biased region" description="Polar residues" evidence="9">
    <location>
        <begin position="76"/>
        <end position="97"/>
    </location>
</feature>
<feature type="region of interest" description="Disordered" evidence="9">
    <location>
        <begin position="35"/>
        <end position="110"/>
    </location>
</feature>
<dbReference type="InterPro" id="IPR017970">
    <property type="entry name" value="Homeobox_CS"/>
</dbReference>
<evidence type="ECO:0000256" key="5">
    <source>
        <dbReference type="ARBA" id="ARBA00023155"/>
    </source>
</evidence>
<feature type="compositionally biased region" description="Low complexity" evidence="9">
    <location>
        <begin position="222"/>
        <end position="236"/>
    </location>
</feature>
<comment type="similarity">
    <text evidence="2">Belongs to the NK-2 homeobox family.</text>
</comment>
<comment type="caution">
    <text evidence="11">The sequence shown here is derived from an EMBL/GenBank/DDBJ whole genome shotgun (WGS) entry which is preliminary data.</text>
</comment>
<feature type="compositionally biased region" description="Low complexity" evidence="9">
    <location>
        <begin position="203"/>
        <end position="212"/>
    </location>
</feature>
<dbReference type="PROSITE" id="PS50071">
    <property type="entry name" value="HOMEOBOX_2"/>
    <property type="match status" value="1"/>
</dbReference>
<dbReference type="EMBL" id="CAJNOR010008581">
    <property type="protein sequence ID" value="CAF1634950.1"/>
    <property type="molecule type" value="Genomic_DNA"/>
</dbReference>
<dbReference type="InterPro" id="IPR001356">
    <property type="entry name" value="HD"/>
</dbReference>
<evidence type="ECO:0000259" key="10">
    <source>
        <dbReference type="PROSITE" id="PS50071"/>
    </source>
</evidence>
<evidence type="ECO:0000256" key="7">
    <source>
        <dbReference type="PROSITE-ProRule" id="PRU00108"/>
    </source>
</evidence>